<keyword evidence="2" id="KW-1185">Reference proteome</keyword>
<comment type="caution">
    <text evidence="1">The sequence shown here is derived from an EMBL/GenBank/DDBJ whole genome shotgun (WGS) entry which is preliminary data.</text>
</comment>
<reference evidence="1" key="1">
    <citation type="submission" date="2020-08" db="EMBL/GenBank/DDBJ databases">
        <title>Multicomponent nature underlies the extraordinary mechanical properties of spider dragline silk.</title>
        <authorList>
            <person name="Kono N."/>
            <person name="Nakamura H."/>
            <person name="Mori M."/>
            <person name="Yoshida Y."/>
            <person name="Ohtoshi R."/>
            <person name="Malay A.D."/>
            <person name="Moran D.A.P."/>
            <person name="Tomita M."/>
            <person name="Numata K."/>
            <person name="Arakawa K."/>
        </authorList>
    </citation>
    <scope>NUCLEOTIDE SEQUENCE</scope>
</reference>
<protein>
    <submittedName>
        <fullName evidence="1">Uncharacterized protein</fullName>
    </submittedName>
</protein>
<dbReference type="Proteomes" id="UP000886998">
    <property type="component" value="Unassembled WGS sequence"/>
</dbReference>
<dbReference type="EMBL" id="BMAV01006608">
    <property type="protein sequence ID" value="GFY48692.1"/>
    <property type="molecule type" value="Genomic_DNA"/>
</dbReference>
<evidence type="ECO:0000313" key="2">
    <source>
        <dbReference type="Proteomes" id="UP000886998"/>
    </source>
</evidence>
<evidence type="ECO:0000313" key="1">
    <source>
        <dbReference type="EMBL" id="GFY48692.1"/>
    </source>
</evidence>
<dbReference type="AlphaFoldDB" id="A0A8X7BZT5"/>
<organism evidence="1 2">
    <name type="scientific">Trichonephila inaurata madagascariensis</name>
    <dbReference type="NCBI Taxonomy" id="2747483"/>
    <lineage>
        <taxon>Eukaryota</taxon>
        <taxon>Metazoa</taxon>
        <taxon>Ecdysozoa</taxon>
        <taxon>Arthropoda</taxon>
        <taxon>Chelicerata</taxon>
        <taxon>Arachnida</taxon>
        <taxon>Araneae</taxon>
        <taxon>Araneomorphae</taxon>
        <taxon>Entelegynae</taxon>
        <taxon>Araneoidea</taxon>
        <taxon>Nephilidae</taxon>
        <taxon>Trichonephila</taxon>
        <taxon>Trichonephila inaurata</taxon>
    </lineage>
</organism>
<gene>
    <name evidence="1" type="ORF">TNIN_103981</name>
</gene>
<proteinExistence type="predicted"/>
<name>A0A8X7BZT5_9ARAC</name>
<accession>A0A8X7BZT5</accession>
<sequence length="87" mass="10039">MLRNQLVNFAYGLYEIFSPHETQRLLLGRLPQRATKLTSPKIIQKFLWGIVVVVGSDDRLGILRLPSCGGWVFLRLERLLVIQYSLL</sequence>